<dbReference type="RefSeq" id="WP_182547183.1">
    <property type="nucleotide sequence ID" value="NZ_JACGXN010000001.1"/>
</dbReference>
<comment type="similarity">
    <text evidence="1 4">Belongs to the short-chain dehydrogenases/reductases (SDR) family.</text>
</comment>
<dbReference type="Pfam" id="PF00106">
    <property type="entry name" value="adh_short"/>
    <property type="match status" value="1"/>
</dbReference>
<comment type="caution">
    <text evidence="5">The sequence shown here is derived from an EMBL/GenBank/DDBJ whole genome shotgun (WGS) entry which is preliminary data.</text>
</comment>
<dbReference type="InterPro" id="IPR036291">
    <property type="entry name" value="NAD(P)-bd_dom_sf"/>
</dbReference>
<evidence type="ECO:0000256" key="4">
    <source>
        <dbReference type="RuleBase" id="RU000363"/>
    </source>
</evidence>
<evidence type="ECO:0000256" key="2">
    <source>
        <dbReference type="ARBA" id="ARBA00022857"/>
    </source>
</evidence>
<evidence type="ECO:0000313" key="6">
    <source>
        <dbReference type="Proteomes" id="UP000549052"/>
    </source>
</evidence>
<evidence type="ECO:0000256" key="1">
    <source>
        <dbReference type="ARBA" id="ARBA00006484"/>
    </source>
</evidence>
<keyword evidence="6" id="KW-1185">Reference proteome</keyword>
<dbReference type="AlphaFoldDB" id="A0A839E922"/>
<dbReference type="GO" id="GO:0016491">
    <property type="term" value="F:oxidoreductase activity"/>
    <property type="evidence" value="ECO:0007669"/>
    <property type="project" value="UniProtKB-KW"/>
</dbReference>
<protein>
    <submittedName>
        <fullName evidence="5">NAD(P)-dependent dehydrogenase (Short-subunit alcohol dehydrogenase family)</fullName>
    </submittedName>
</protein>
<dbReference type="PRINTS" id="PR00080">
    <property type="entry name" value="SDRFAMILY"/>
</dbReference>
<keyword evidence="3" id="KW-0560">Oxidoreductase</keyword>
<name>A0A839E922_9HYPH</name>
<gene>
    <name evidence="5" type="ORF">FHW16_000053</name>
</gene>
<dbReference type="InterPro" id="IPR002347">
    <property type="entry name" value="SDR_fam"/>
</dbReference>
<dbReference type="NCBIfam" id="NF004196">
    <property type="entry name" value="PRK05650.1"/>
    <property type="match status" value="1"/>
</dbReference>
<dbReference type="PRINTS" id="PR00081">
    <property type="entry name" value="GDHRDH"/>
</dbReference>
<dbReference type="PANTHER" id="PTHR43391:SF14">
    <property type="entry name" value="DEHYDROGENASE_REDUCTASE SDR FAMILY PROTEIN 7-LIKE"/>
    <property type="match status" value="1"/>
</dbReference>
<dbReference type="FunFam" id="3.40.50.720:FF:000084">
    <property type="entry name" value="Short-chain dehydrogenase reductase"/>
    <property type="match status" value="1"/>
</dbReference>
<dbReference type="SUPFAM" id="SSF51735">
    <property type="entry name" value="NAD(P)-binding Rossmann-fold domains"/>
    <property type="match status" value="1"/>
</dbReference>
<dbReference type="Proteomes" id="UP000549052">
    <property type="component" value="Unassembled WGS sequence"/>
</dbReference>
<keyword evidence="2" id="KW-0521">NADP</keyword>
<sequence length="273" mass="29755">MKKRIFVTGGASGLGREIAVRWAREGALICIGDLNDVRGQETLDLIRAAGGEGIYRHCDVTKLADLQAVAAELQQTWGGVDVVFNNAGVATAGALTGETIEQWQWVLDINLLGVVRGCQAFAPVFKAQGKGHFVNTASMAGLVHPPMMGSYNAVKAAVVAFSETLRVELAPNNIGVTVVCPSFFRTNLTESMRSNSPAAAQKIERLFEKAPITAAEIAERIYRAVETNQYLVLPHSGDRKAYWFKRLMPVNAYLNFMTKKTRSFHRLGQSAAK</sequence>
<proteinExistence type="inferred from homology"/>
<dbReference type="EMBL" id="JACGXN010000001">
    <property type="protein sequence ID" value="MBA8876371.1"/>
    <property type="molecule type" value="Genomic_DNA"/>
</dbReference>
<dbReference type="CDD" id="cd05233">
    <property type="entry name" value="SDR_c"/>
    <property type="match status" value="1"/>
</dbReference>
<dbReference type="PANTHER" id="PTHR43391">
    <property type="entry name" value="RETINOL DEHYDROGENASE-RELATED"/>
    <property type="match status" value="1"/>
</dbReference>
<accession>A0A839E922</accession>
<organism evidence="5 6">
    <name type="scientific">Phyllobacterium myrsinacearum</name>
    <dbReference type="NCBI Taxonomy" id="28101"/>
    <lineage>
        <taxon>Bacteria</taxon>
        <taxon>Pseudomonadati</taxon>
        <taxon>Pseudomonadota</taxon>
        <taxon>Alphaproteobacteria</taxon>
        <taxon>Hyphomicrobiales</taxon>
        <taxon>Phyllobacteriaceae</taxon>
        <taxon>Phyllobacterium</taxon>
    </lineage>
</organism>
<reference evidence="5 6" key="1">
    <citation type="submission" date="2020-07" db="EMBL/GenBank/DDBJ databases">
        <title>Genomic Encyclopedia of Type Strains, Phase IV (KMG-V): Genome sequencing to study the core and pangenomes of soil and plant-associated prokaryotes.</title>
        <authorList>
            <person name="Whitman W."/>
        </authorList>
    </citation>
    <scope>NUCLEOTIDE SEQUENCE [LARGE SCALE GENOMIC DNA]</scope>
    <source>
        <strain evidence="5 6">AN3</strain>
    </source>
</reference>
<dbReference type="Gene3D" id="3.40.50.720">
    <property type="entry name" value="NAD(P)-binding Rossmann-like Domain"/>
    <property type="match status" value="1"/>
</dbReference>
<evidence type="ECO:0000256" key="3">
    <source>
        <dbReference type="ARBA" id="ARBA00023002"/>
    </source>
</evidence>
<evidence type="ECO:0000313" key="5">
    <source>
        <dbReference type="EMBL" id="MBA8876371.1"/>
    </source>
</evidence>